<dbReference type="GeneID" id="76994635"/>
<dbReference type="Proteomes" id="UP001209276">
    <property type="component" value="Unassembled WGS sequence"/>
</dbReference>
<sequence>MKKKLSVGIASLAVLAMAGSAYAADVPGSSNASNTVKVSTAQAAVATEAVTGGQGKQQILAKNIFGDGSEIAVSAISFDEIAKEKAKEKGITVEELIAQLKREVKTSQVDK</sequence>
<proteinExistence type="predicted"/>
<keyword evidence="5" id="KW-1185">Reference proteome</keyword>
<dbReference type="EMBL" id="JAMDMM010000014">
    <property type="protein sequence ID" value="MCY9606701.1"/>
    <property type="molecule type" value="Genomic_DNA"/>
</dbReference>
<dbReference type="EMBL" id="CP041405">
    <property type="protein sequence ID" value="QDM42301.1"/>
    <property type="molecule type" value="Genomic_DNA"/>
</dbReference>
<evidence type="ECO:0000313" key="2">
    <source>
        <dbReference type="EMBL" id="MCY9606701.1"/>
    </source>
</evidence>
<accession>A0AAP9DTG3</accession>
<dbReference type="Proteomes" id="UP000315377">
    <property type="component" value="Chromosome"/>
</dbReference>
<reference evidence="3 4" key="1">
    <citation type="submission" date="2019-07" db="EMBL/GenBank/DDBJ databases">
        <title>Paenibacillus thiaminolyticus NRRL B-4156.</title>
        <authorList>
            <person name="Hehnly C."/>
            <person name="Zhang L."/>
        </authorList>
    </citation>
    <scope>NUCLEOTIDE SEQUENCE [LARGE SCALE GENOMIC DNA]</scope>
    <source>
        <strain evidence="3 4">NRRL B-4156</strain>
    </source>
</reference>
<evidence type="ECO:0000313" key="5">
    <source>
        <dbReference type="Proteomes" id="UP001209276"/>
    </source>
</evidence>
<feature type="chain" id="PRO_5042888861" evidence="1">
    <location>
        <begin position="24"/>
        <end position="111"/>
    </location>
</feature>
<evidence type="ECO:0000256" key="1">
    <source>
        <dbReference type="SAM" id="SignalP"/>
    </source>
</evidence>
<dbReference type="RefSeq" id="WP_087443689.1">
    <property type="nucleotide sequence ID" value="NZ_CABMNB010000036.1"/>
</dbReference>
<keyword evidence="1" id="KW-0732">Signal</keyword>
<name>A0AAP9DTG3_PANTH</name>
<dbReference type="AlphaFoldDB" id="A0AAP9DTG3"/>
<organism evidence="3 4">
    <name type="scientific">Paenibacillus thiaminolyticus</name>
    <name type="common">Bacillus thiaminolyticus</name>
    <dbReference type="NCBI Taxonomy" id="49283"/>
    <lineage>
        <taxon>Bacteria</taxon>
        <taxon>Bacillati</taxon>
        <taxon>Bacillota</taxon>
        <taxon>Bacilli</taxon>
        <taxon>Bacillales</taxon>
        <taxon>Paenibacillaceae</taxon>
        <taxon>Paenibacillus</taxon>
    </lineage>
</organism>
<evidence type="ECO:0000313" key="4">
    <source>
        <dbReference type="Proteomes" id="UP000315377"/>
    </source>
</evidence>
<evidence type="ECO:0000313" key="3">
    <source>
        <dbReference type="EMBL" id="QDM42301.1"/>
    </source>
</evidence>
<feature type="signal peptide" evidence="1">
    <location>
        <begin position="1"/>
        <end position="23"/>
    </location>
</feature>
<protein>
    <submittedName>
        <fullName evidence="3">Uncharacterized protein</fullName>
    </submittedName>
</protein>
<gene>
    <name evidence="3" type="ORF">FLT43_01335</name>
    <name evidence="2" type="ORF">M5W83_05950</name>
</gene>
<reference evidence="2 5" key="2">
    <citation type="submission" date="2022-05" db="EMBL/GenBank/DDBJ databases">
        <title>Genome Sequencing of Bee-Associated Microbes.</title>
        <authorList>
            <person name="Dunlap C."/>
        </authorList>
    </citation>
    <scope>NUCLEOTIDE SEQUENCE [LARGE SCALE GENOMIC DNA]</scope>
    <source>
        <strain evidence="2 5">NRRL B-14613</strain>
    </source>
</reference>